<gene>
    <name evidence="2" type="ORF">DD237_007917</name>
    <name evidence="1" type="ORF">DD238_007681</name>
</gene>
<evidence type="ECO:0000313" key="1">
    <source>
        <dbReference type="EMBL" id="RMX62751.1"/>
    </source>
</evidence>
<dbReference type="EMBL" id="QLLG01000516">
    <property type="protein sequence ID" value="RMX62751.1"/>
    <property type="molecule type" value="Genomic_DNA"/>
</dbReference>
<dbReference type="VEuPathDB" id="FungiDB:DD237_007917"/>
<evidence type="ECO:0000313" key="3">
    <source>
        <dbReference type="Proteomes" id="UP000282087"/>
    </source>
</evidence>
<sequence>MDKAEVEAPEAKAQVVRAQAGAAVNLVKAAQSPSARAEAAPTLADWSQNQAETAQALADKLTG</sequence>
<comment type="caution">
    <text evidence="1">The sequence shown here is derived from an EMBL/GenBank/DDBJ whole genome shotgun (WGS) entry which is preliminary data.</text>
</comment>
<accession>A0A3M6VA06</accession>
<name>A0A3M6VA06_9STRA</name>
<dbReference type="AlphaFoldDB" id="A0A3M6VA06"/>
<evidence type="ECO:0000313" key="2">
    <source>
        <dbReference type="EMBL" id="RQM11456.1"/>
    </source>
</evidence>
<evidence type="ECO:0000313" key="4">
    <source>
        <dbReference type="Proteomes" id="UP000286097"/>
    </source>
</evidence>
<proteinExistence type="predicted"/>
<dbReference type="Proteomes" id="UP000282087">
    <property type="component" value="Unassembled WGS sequence"/>
</dbReference>
<dbReference type="EMBL" id="QKXF01000429">
    <property type="protein sequence ID" value="RQM11456.1"/>
    <property type="molecule type" value="Genomic_DNA"/>
</dbReference>
<reference evidence="3 4" key="1">
    <citation type="submission" date="2018-06" db="EMBL/GenBank/DDBJ databases">
        <title>Comparative genomics of downy mildews reveals potential adaptations to biotrophy.</title>
        <authorList>
            <person name="Fletcher K."/>
            <person name="Klosterman S.J."/>
            <person name="Derevnina L."/>
            <person name="Martin F."/>
            <person name="Koike S."/>
            <person name="Reyes Chin-Wo S."/>
            <person name="Mou B."/>
            <person name="Michelmore R."/>
        </authorList>
    </citation>
    <scope>NUCLEOTIDE SEQUENCE [LARGE SCALE GENOMIC DNA]</scope>
    <source>
        <strain evidence="2 4">R13</strain>
        <strain evidence="1 3">R14</strain>
    </source>
</reference>
<organism evidence="1 3">
    <name type="scientific">Peronospora effusa</name>
    <dbReference type="NCBI Taxonomy" id="542832"/>
    <lineage>
        <taxon>Eukaryota</taxon>
        <taxon>Sar</taxon>
        <taxon>Stramenopiles</taxon>
        <taxon>Oomycota</taxon>
        <taxon>Peronosporomycetes</taxon>
        <taxon>Peronosporales</taxon>
        <taxon>Peronosporaceae</taxon>
        <taxon>Peronospora</taxon>
    </lineage>
</organism>
<protein>
    <submittedName>
        <fullName evidence="1">Uncharacterized protein</fullName>
    </submittedName>
</protein>
<keyword evidence="3" id="KW-1185">Reference proteome</keyword>
<dbReference type="Proteomes" id="UP000286097">
    <property type="component" value="Unassembled WGS sequence"/>
</dbReference>